<dbReference type="STRING" id="633147.Olsu_0559"/>
<dbReference type="AlphaFoldDB" id="E1QZ60"/>
<evidence type="ECO:0000313" key="1">
    <source>
        <dbReference type="EMBL" id="ADK67674.1"/>
    </source>
</evidence>
<sequence length="140" mass="15113">MLLPTLMLLLALLLEPACMGYTRCVMCSAASEAVRVAGTDYDGDFDDCRSFVLRRLRAVPEVPLFHVGGQRDWTVDISGGDGKAQVRISGHVRPLPLVGCLAAAFGESDAQGVVLRAEASGETRPSWVGGTYETWQEVWA</sequence>
<dbReference type="eggNOG" id="COG4961">
    <property type="taxonomic scope" value="Bacteria"/>
</dbReference>
<reference evidence="1 2" key="1">
    <citation type="journal article" date="2010" name="Stand. Genomic Sci.">
        <title>Complete genome sequence of Olsenella uli type strain (VPI D76D-27C).</title>
        <authorList>
            <person name="Goker M."/>
            <person name="Held B."/>
            <person name="Lucas S."/>
            <person name="Nolan M."/>
            <person name="Yasawong M."/>
            <person name="Glavina Del Rio T."/>
            <person name="Tice H."/>
            <person name="Cheng J.F."/>
            <person name="Bruce D."/>
            <person name="Detter J.C."/>
            <person name="Tapia R."/>
            <person name="Han C."/>
            <person name="Goodwin L."/>
            <person name="Pitluck S."/>
            <person name="Liolios K."/>
            <person name="Ivanova N."/>
            <person name="Mavromatis K."/>
            <person name="Mikhailova N."/>
            <person name="Pati A."/>
            <person name="Chen A."/>
            <person name="Palaniappan K."/>
            <person name="Land M."/>
            <person name="Hauser L."/>
            <person name="Chang Y.J."/>
            <person name="Jeffries C.D."/>
            <person name="Rohde M."/>
            <person name="Sikorski J."/>
            <person name="Pukall R."/>
            <person name="Woyke T."/>
            <person name="Bristow J."/>
            <person name="Eisen J.A."/>
            <person name="Markowitz V."/>
            <person name="Hugenholtz P."/>
            <person name="Kyrpides N.C."/>
            <person name="Klenk H.P."/>
            <person name="Lapidus A."/>
        </authorList>
    </citation>
    <scope>NUCLEOTIDE SEQUENCE [LARGE SCALE GENOMIC DNA]</scope>
    <source>
        <strain evidence="2">ATCC 49627 / DSM 7084 / CIP 109912 / JCM 12494 / NCIMB 702895 / VPI D76D-27C</strain>
    </source>
</reference>
<organism evidence="1 2">
    <name type="scientific">Olsenella uli (strain ATCC 49627 / DSM 7084 / CCUG 31166 / CIP 109912 / JCM 12494 / LMG 11480 / NCIMB 702895 / VPI D76D-27C)</name>
    <name type="common">Lactobacillus uli</name>
    <dbReference type="NCBI Taxonomy" id="633147"/>
    <lineage>
        <taxon>Bacteria</taxon>
        <taxon>Bacillati</taxon>
        <taxon>Actinomycetota</taxon>
        <taxon>Coriobacteriia</taxon>
        <taxon>Coriobacteriales</taxon>
        <taxon>Atopobiaceae</taxon>
        <taxon>Olsenella</taxon>
    </lineage>
</organism>
<evidence type="ECO:0000313" key="2">
    <source>
        <dbReference type="Proteomes" id="UP000000333"/>
    </source>
</evidence>
<dbReference type="Proteomes" id="UP000000333">
    <property type="component" value="Chromosome"/>
</dbReference>
<accession>E1QZ60</accession>
<gene>
    <name evidence="1" type="ordered locus">Olsu_0559</name>
</gene>
<name>E1QZ60_OLSUV</name>
<dbReference type="HOGENOM" id="CLU_134924_0_0_11"/>
<proteinExistence type="predicted"/>
<dbReference type="EMBL" id="CP002106">
    <property type="protein sequence ID" value="ADK67674.1"/>
    <property type="molecule type" value="Genomic_DNA"/>
</dbReference>
<keyword evidence="2" id="KW-1185">Reference proteome</keyword>
<dbReference type="KEGG" id="ols:Olsu_0559"/>
<protein>
    <submittedName>
        <fullName evidence="1">TadE family protein</fullName>
    </submittedName>
</protein>